<dbReference type="EMBL" id="CAJVPT010011049">
    <property type="protein sequence ID" value="CAG8575956.1"/>
    <property type="molecule type" value="Genomic_DNA"/>
</dbReference>
<feature type="non-terminal residue" evidence="1">
    <location>
        <position position="232"/>
    </location>
</feature>
<protein>
    <submittedName>
        <fullName evidence="1">10315_t:CDS:1</fullName>
    </submittedName>
</protein>
<comment type="caution">
    <text evidence="1">The sequence shown here is derived from an EMBL/GenBank/DDBJ whole genome shotgun (WGS) entry which is preliminary data.</text>
</comment>
<evidence type="ECO:0000313" key="1">
    <source>
        <dbReference type="EMBL" id="CAG8575956.1"/>
    </source>
</evidence>
<reference evidence="1" key="1">
    <citation type="submission" date="2021-06" db="EMBL/GenBank/DDBJ databases">
        <authorList>
            <person name="Kallberg Y."/>
            <person name="Tangrot J."/>
            <person name="Rosling A."/>
        </authorList>
    </citation>
    <scope>NUCLEOTIDE SEQUENCE</scope>
    <source>
        <strain evidence="1">CL356</strain>
    </source>
</reference>
<accession>A0ACA9M7Z3</accession>
<organism evidence="1 2">
    <name type="scientific">Acaulospora colombiana</name>
    <dbReference type="NCBI Taxonomy" id="27376"/>
    <lineage>
        <taxon>Eukaryota</taxon>
        <taxon>Fungi</taxon>
        <taxon>Fungi incertae sedis</taxon>
        <taxon>Mucoromycota</taxon>
        <taxon>Glomeromycotina</taxon>
        <taxon>Glomeromycetes</taxon>
        <taxon>Diversisporales</taxon>
        <taxon>Acaulosporaceae</taxon>
        <taxon>Acaulospora</taxon>
    </lineage>
</organism>
<dbReference type="Proteomes" id="UP000789525">
    <property type="component" value="Unassembled WGS sequence"/>
</dbReference>
<sequence length="232" mass="26486">MADKFGSHMPSESQPSTEVEEHDHELTLTSDSLFRAANGHTSRQDTELNKQGGRRNSNYPDLSKIFNQDDKQSVHEDDIVEKPPITAPEPQVSTKTSDIWCTLFRPFLLELKSKATWPMAQKVLKAAFAYWLAFVVDLVIPVMRDIGGGTFLAIVMETLESFRHLLEQETHFFLRNAYNRNTISDLYQELQGNLQNLDEARKEAQHEISFSKISQEDLNNIDGIVKNLYTAI</sequence>
<keyword evidence="2" id="KW-1185">Reference proteome</keyword>
<name>A0ACA9M7Z3_9GLOM</name>
<proteinExistence type="predicted"/>
<evidence type="ECO:0000313" key="2">
    <source>
        <dbReference type="Proteomes" id="UP000789525"/>
    </source>
</evidence>
<gene>
    <name evidence="1" type="ORF">ACOLOM_LOCUS5783</name>
</gene>
<feature type="non-terminal residue" evidence="1">
    <location>
        <position position="1"/>
    </location>
</feature>